<dbReference type="SUPFAM" id="SSF51445">
    <property type="entry name" value="(Trans)glycosidases"/>
    <property type="match status" value="1"/>
</dbReference>
<dbReference type="PANTHER" id="PTHR12631:SF8">
    <property type="entry name" value="ALPHA-L-IDURONIDASE"/>
    <property type="match status" value="1"/>
</dbReference>
<protein>
    <submittedName>
        <fullName evidence="6">Xylan 1,4-beta-xylosidase</fullName>
    </submittedName>
</protein>
<dbReference type="InterPro" id="IPR003961">
    <property type="entry name" value="FN3_dom"/>
</dbReference>
<dbReference type="Proteomes" id="UP000295008">
    <property type="component" value="Unassembled WGS sequence"/>
</dbReference>
<proteinExistence type="inferred from homology"/>
<dbReference type="CDD" id="cd00063">
    <property type="entry name" value="FN3"/>
    <property type="match status" value="1"/>
</dbReference>
<dbReference type="InterPro" id="IPR049165">
    <property type="entry name" value="GH39_as"/>
</dbReference>
<dbReference type="PROSITE" id="PS01027">
    <property type="entry name" value="GLYCOSYL_HYDROL_F39"/>
    <property type="match status" value="1"/>
</dbReference>
<dbReference type="PANTHER" id="PTHR12631">
    <property type="entry name" value="ALPHA-L-IDURONIDASE"/>
    <property type="match status" value="1"/>
</dbReference>
<dbReference type="InterPro" id="IPR000514">
    <property type="entry name" value="Glyco_hydro_39"/>
</dbReference>
<evidence type="ECO:0000313" key="6">
    <source>
        <dbReference type="EMBL" id="TCL73180.1"/>
    </source>
</evidence>
<dbReference type="SUPFAM" id="SSF51011">
    <property type="entry name" value="Glycosyl hydrolase domain"/>
    <property type="match status" value="1"/>
</dbReference>
<dbReference type="Pfam" id="PF01229">
    <property type="entry name" value="Glyco_hydro_39"/>
    <property type="match status" value="1"/>
</dbReference>
<dbReference type="Gene3D" id="2.60.40.1500">
    <property type="entry name" value="Glycosyl hydrolase domain, family 39"/>
    <property type="match status" value="1"/>
</dbReference>
<feature type="domain" description="Fibronectin type-III" evidence="5">
    <location>
        <begin position="536"/>
        <end position="635"/>
    </location>
</feature>
<evidence type="ECO:0000256" key="1">
    <source>
        <dbReference type="ARBA" id="ARBA00008875"/>
    </source>
</evidence>
<organism evidence="6 7">
    <name type="scientific">Hydrogenispora ethanolica</name>
    <dbReference type="NCBI Taxonomy" id="1082276"/>
    <lineage>
        <taxon>Bacteria</taxon>
        <taxon>Bacillati</taxon>
        <taxon>Bacillota</taxon>
        <taxon>Hydrogenispora</taxon>
    </lineage>
</organism>
<keyword evidence="3" id="KW-0326">Glycosidase</keyword>
<reference evidence="6 7" key="1">
    <citation type="submission" date="2019-03" db="EMBL/GenBank/DDBJ databases">
        <title>Genomic Encyclopedia of Type Strains, Phase IV (KMG-IV): sequencing the most valuable type-strain genomes for metagenomic binning, comparative biology and taxonomic classification.</title>
        <authorList>
            <person name="Goeker M."/>
        </authorList>
    </citation>
    <scope>NUCLEOTIDE SEQUENCE [LARGE SCALE GENOMIC DNA]</scope>
    <source>
        <strain evidence="6 7">LX-B</strain>
    </source>
</reference>
<comment type="caution">
    <text evidence="6">The sequence shown here is derived from an EMBL/GenBank/DDBJ whole genome shotgun (WGS) entry which is preliminary data.</text>
</comment>
<accession>A0A4R1S3I0</accession>
<dbReference type="GO" id="GO:0004553">
    <property type="term" value="F:hydrolase activity, hydrolyzing O-glycosyl compounds"/>
    <property type="evidence" value="ECO:0007669"/>
    <property type="project" value="InterPro"/>
</dbReference>
<dbReference type="InterPro" id="IPR013783">
    <property type="entry name" value="Ig-like_fold"/>
</dbReference>
<dbReference type="AlphaFoldDB" id="A0A4R1S3I0"/>
<dbReference type="SUPFAM" id="SSF49265">
    <property type="entry name" value="Fibronectin type III"/>
    <property type="match status" value="1"/>
</dbReference>
<keyword evidence="2" id="KW-0378">Hydrolase</keyword>
<dbReference type="InterPro" id="IPR051923">
    <property type="entry name" value="Glycosyl_Hydrolase_39"/>
</dbReference>
<evidence type="ECO:0000313" key="7">
    <source>
        <dbReference type="Proteomes" id="UP000295008"/>
    </source>
</evidence>
<name>A0A4R1S3I0_HYDET</name>
<comment type="similarity">
    <text evidence="1">Belongs to the glycosyl hydrolase 39 family.</text>
</comment>
<dbReference type="Gene3D" id="3.20.20.80">
    <property type="entry name" value="Glycosidases"/>
    <property type="match status" value="1"/>
</dbReference>
<sequence>MDQITLAVDFRKERKPFRHFFGAVGYANADYTYTEASQKMYDYLSSYHNHFRYMRLHNILTLHGKGDFHFLQGHDYGNASQDCHSFDDDAVVSLDDAGRLVYDWTWVDRVYDIMLEHQIRPIVETVYLPSCIQKSRELGFIPKDFKLWRQLLEDFVRHLEERYGRAEVEQWYFEVWNEPDNHGPWVEEPASFFALYDYMEAAIHAVNPRIKVGGPAVKQGEEAFKIFRLFLEHCARGVNYVTGCFGTRIDFISVHCKGGFPNGYNPSSEVLFDALGRFLECLKEYPEFDGVEFFNDESDIVWHGNLGIWKESWLNFRNTHYPAGFVCKMITNYCAVVEDQHQVNLSIVDSDNCHIQWERFLFSGNRSQLTPLTKYPSTDLLKKAIFNAYVLLSRLGDERLAASCATEGFGRKFGILPTRRDDALAIMVWNFEDGVEDDVNRRRFRLEVSNLPFTGAYRLVHYRIDREHSNAHAVWKSLGAPGQPSAEQIQSLREREGLELYEPVRPIVLDGPFRADLDLPMHAVSLLLLVPENRERPARLEFIKAVAETGCNGNRQVFLKWRPCPDRDFLYYRVWRRGDDEAEFRVISDAPSLNTATYTDMAVSPGRTYEYRIQSLNASLLESDCSEASRVALAP</sequence>
<dbReference type="GO" id="GO:0005975">
    <property type="term" value="P:carbohydrate metabolic process"/>
    <property type="evidence" value="ECO:0007669"/>
    <property type="project" value="InterPro"/>
</dbReference>
<feature type="active site" description="Proton donor" evidence="4">
    <location>
        <position position="178"/>
    </location>
</feature>
<dbReference type="InterPro" id="IPR036116">
    <property type="entry name" value="FN3_sf"/>
</dbReference>
<gene>
    <name evidence="6" type="ORF">EDC14_100542</name>
</gene>
<dbReference type="RefSeq" id="WP_165907820.1">
    <property type="nucleotide sequence ID" value="NZ_SLUN01000005.1"/>
</dbReference>
<dbReference type="InterPro" id="IPR017853">
    <property type="entry name" value="GH"/>
</dbReference>
<evidence type="ECO:0000259" key="5">
    <source>
        <dbReference type="PROSITE" id="PS50853"/>
    </source>
</evidence>
<evidence type="ECO:0000256" key="4">
    <source>
        <dbReference type="PIRSR" id="PIRSR600514-1"/>
    </source>
</evidence>
<dbReference type="PROSITE" id="PS50853">
    <property type="entry name" value="FN3"/>
    <property type="match status" value="1"/>
</dbReference>
<dbReference type="EMBL" id="SLUN01000005">
    <property type="protein sequence ID" value="TCL73180.1"/>
    <property type="molecule type" value="Genomic_DNA"/>
</dbReference>
<evidence type="ECO:0000256" key="2">
    <source>
        <dbReference type="ARBA" id="ARBA00022801"/>
    </source>
</evidence>
<dbReference type="InterPro" id="IPR049166">
    <property type="entry name" value="GH39_cat"/>
</dbReference>
<evidence type="ECO:0000256" key="3">
    <source>
        <dbReference type="ARBA" id="ARBA00023295"/>
    </source>
</evidence>
<keyword evidence="7" id="KW-1185">Reference proteome</keyword>
<dbReference type="Gene3D" id="2.60.40.10">
    <property type="entry name" value="Immunoglobulins"/>
    <property type="match status" value="1"/>
</dbReference>
<dbReference type="PRINTS" id="PR00745">
    <property type="entry name" value="GLHYDRLASE39"/>
</dbReference>